<reference evidence="2" key="1">
    <citation type="submission" date="2020-11" db="EMBL/GenBank/DDBJ databases">
        <authorList>
            <consortium name="DOE Joint Genome Institute"/>
            <person name="Ahrendt S."/>
            <person name="Riley R."/>
            <person name="Andreopoulos W."/>
            <person name="Labutti K."/>
            <person name="Pangilinan J."/>
            <person name="Ruiz-Duenas F.J."/>
            <person name="Barrasa J.M."/>
            <person name="Sanchez-Garcia M."/>
            <person name="Camarero S."/>
            <person name="Miyauchi S."/>
            <person name="Serrano A."/>
            <person name="Linde D."/>
            <person name="Babiker R."/>
            <person name="Drula E."/>
            <person name="Ayuso-Fernandez I."/>
            <person name="Pacheco R."/>
            <person name="Padilla G."/>
            <person name="Ferreira P."/>
            <person name="Barriuso J."/>
            <person name="Kellner H."/>
            <person name="Castanera R."/>
            <person name="Alfaro M."/>
            <person name="Ramirez L."/>
            <person name="Pisabarro A.G."/>
            <person name="Kuo A."/>
            <person name="Tritt A."/>
            <person name="Lipzen A."/>
            <person name="He G."/>
            <person name="Yan M."/>
            <person name="Ng V."/>
            <person name="Cullen D."/>
            <person name="Martin F."/>
            <person name="Rosso M.-N."/>
            <person name="Henrissat B."/>
            <person name="Hibbett D."/>
            <person name="Martinez A.T."/>
            <person name="Grigoriev I.V."/>
        </authorList>
    </citation>
    <scope>NUCLEOTIDE SEQUENCE</scope>
    <source>
        <strain evidence="2">AH 40177</strain>
    </source>
</reference>
<keyword evidence="3" id="KW-1185">Reference proteome</keyword>
<evidence type="ECO:0000313" key="2">
    <source>
        <dbReference type="EMBL" id="KAF9032086.1"/>
    </source>
</evidence>
<name>A0A9P5P295_9AGAR</name>
<accession>A0A9P5P295</accession>
<protein>
    <submittedName>
        <fullName evidence="2">Uncharacterized protein</fullName>
    </submittedName>
</protein>
<keyword evidence="1" id="KW-0732">Signal</keyword>
<dbReference type="Proteomes" id="UP000772434">
    <property type="component" value="Unassembled WGS sequence"/>
</dbReference>
<comment type="caution">
    <text evidence="2">The sequence shown here is derived from an EMBL/GenBank/DDBJ whole genome shotgun (WGS) entry which is preliminary data.</text>
</comment>
<dbReference type="EMBL" id="JADNRY010000644">
    <property type="protein sequence ID" value="KAF9032086.1"/>
    <property type="molecule type" value="Genomic_DNA"/>
</dbReference>
<dbReference type="AlphaFoldDB" id="A0A9P5P295"/>
<gene>
    <name evidence="2" type="ORF">BDP27DRAFT_1348746</name>
</gene>
<organism evidence="2 3">
    <name type="scientific">Rhodocollybia butyracea</name>
    <dbReference type="NCBI Taxonomy" id="206335"/>
    <lineage>
        <taxon>Eukaryota</taxon>
        <taxon>Fungi</taxon>
        <taxon>Dikarya</taxon>
        <taxon>Basidiomycota</taxon>
        <taxon>Agaricomycotina</taxon>
        <taxon>Agaricomycetes</taxon>
        <taxon>Agaricomycetidae</taxon>
        <taxon>Agaricales</taxon>
        <taxon>Marasmiineae</taxon>
        <taxon>Omphalotaceae</taxon>
        <taxon>Rhodocollybia</taxon>
    </lineage>
</organism>
<evidence type="ECO:0000313" key="3">
    <source>
        <dbReference type="Proteomes" id="UP000772434"/>
    </source>
</evidence>
<feature type="chain" id="PRO_5040505273" evidence="1">
    <location>
        <begin position="25"/>
        <end position="153"/>
    </location>
</feature>
<evidence type="ECO:0000256" key="1">
    <source>
        <dbReference type="SAM" id="SignalP"/>
    </source>
</evidence>
<proteinExistence type="predicted"/>
<feature type="signal peptide" evidence="1">
    <location>
        <begin position="1"/>
        <end position="24"/>
    </location>
</feature>
<sequence length="153" mass="16758">MHTILPSLLLYALIAVTTFNLVLAVPVQHPSLPSPSAPIVPRALSHSPIPSNRLIWIEVVTGGLARRSASTRSFAVNADNAFPYDFPVIAVAKNSMFARLYTPVPDNCMFQVFKLDEHGNITSSHFWDNGLEQGDITPPIGNFDRMTVACVQD</sequence>